<accession>A0A538S6Y8</accession>
<dbReference type="EMBL" id="VBOR01000126">
    <property type="protein sequence ID" value="TMQ47130.1"/>
    <property type="molecule type" value="Genomic_DNA"/>
</dbReference>
<comment type="similarity">
    <text evidence="1 3">Belongs to the short-chain dehydrogenases/reductases (SDR) family.</text>
</comment>
<evidence type="ECO:0000256" key="1">
    <source>
        <dbReference type="ARBA" id="ARBA00006484"/>
    </source>
</evidence>
<dbReference type="PRINTS" id="PR00081">
    <property type="entry name" value="GDHRDH"/>
</dbReference>
<comment type="caution">
    <text evidence="4">The sequence shown here is derived from an EMBL/GenBank/DDBJ whole genome shotgun (WGS) entry which is preliminary data.</text>
</comment>
<dbReference type="Proteomes" id="UP000316292">
    <property type="component" value="Unassembled WGS sequence"/>
</dbReference>
<dbReference type="InterPro" id="IPR002347">
    <property type="entry name" value="SDR_fam"/>
</dbReference>
<keyword evidence="2" id="KW-0560">Oxidoreductase</keyword>
<dbReference type="PRINTS" id="PR00080">
    <property type="entry name" value="SDRFAMILY"/>
</dbReference>
<sequence length="220" mass="23854">MTDSTDLEGRWALVTGATSGFGLATARAIAALGCHVAITGRREERLRFDVLVNNAGLALDLDPLQSGDTRDWDQMIDTNVKGLLYVTRTVLPGRVERGRGHIVNVGSVAGHQTYAGGAVYSATKYAVRAITDVLRYDVLGKGIRVSNVEPGLAETEFSEVRFKGDRARAKTVYEGTKPLLAEDVADAVVWCITRPEHVNVQSVLIMPTDQASAHAVHRRK</sequence>
<dbReference type="PROSITE" id="PS00061">
    <property type="entry name" value="ADH_SHORT"/>
    <property type="match status" value="1"/>
</dbReference>
<evidence type="ECO:0000256" key="2">
    <source>
        <dbReference type="ARBA" id="ARBA00023002"/>
    </source>
</evidence>
<dbReference type="InterPro" id="IPR020904">
    <property type="entry name" value="Sc_DH/Rdtase_CS"/>
</dbReference>
<dbReference type="InterPro" id="IPR036291">
    <property type="entry name" value="NAD(P)-bd_dom_sf"/>
</dbReference>
<evidence type="ECO:0000313" key="5">
    <source>
        <dbReference type="Proteomes" id="UP000316292"/>
    </source>
</evidence>
<dbReference type="Gene3D" id="3.40.50.720">
    <property type="entry name" value="NAD(P)-binding Rossmann-like Domain"/>
    <property type="match status" value="2"/>
</dbReference>
<proteinExistence type="inferred from homology"/>
<dbReference type="FunFam" id="3.40.50.720:FF:000047">
    <property type="entry name" value="NADP-dependent L-serine/L-allo-threonine dehydrogenase"/>
    <property type="match status" value="1"/>
</dbReference>
<name>A0A538S6Y8_UNCEI</name>
<evidence type="ECO:0000256" key="3">
    <source>
        <dbReference type="RuleBase" id="RU000363"/>
    </source>
</evidence>
<dbReference type="PANTHER" id="PTHR42901">
    <property type="entry name" value="ALCOHOL DEHYDROGENASE"/>
    <property type="match status" value="1"/>
</dbReference>
<reference evidence="4 5" key="1">
    <citation type="journal article" date="2019" name="Nat. Microbiol.">
        <title>Mediterranean grassland soil C-N compound turnover is dependent on rainfall and depth, and is mediated by genomically divergent microorganisms.</title>
        <authorList>
            <person name="Diamond S."/>
            <person name="Andeer P.F."/>
            <person name="Li Z."/>
            <person name="Crits-Christoph A."/>
            <person name="Burstein D."/>
            <person name="Anantharaman K."/>
            <person name="Lane K.R."/>
            <person name="Thomas B.C."/>
            <person name="Pan C."/>
            <person name="Northen T.R."/>
            <person name="Banfield J.F."/>
        </authorList>
    </citation>
    <scope>NUCLEOTIDE SEQUENCE [LARGE SCALE GENOMIC DNA]</scope>
    <source>
        <strain evidence="4">WS_1</strain>
    </source>
</reference>
<dbReference type="GO" id="GO:0016616">
    <property type="term" value="F:oxidoreductase activity, acting on the CH-OH group of donors, NAD or NADP as acceptor"/>
    <property type="evidence" value="ECO:0007669"/>
    <property type="project" value="UniProtKB-ARBA"/>
</dbReference>
<dbReference type="SUPFAM" id="SSF51735">
    <property type="entry name" value="NAD(P)-binding Rossmann-fold domains"/>
    <property type="match status" value="1"/>
</dbReference>
<gene>
    <name evidence="4" type="ORF">E6K71_10840</name>
</gene>
<organism evidence="4 5">
    <name type="scientific">Eiseniibacteriota bacterium</name>
    <dbReference type="NCBI Taxonomy" id="2212470"/>
    <lineage>
        <taxon>Bacteria</taxon>
        <taxon>Candidatus Eiseniibacteriota</taxon>
    </lineage>
</organism>
<evidence type="ECO:0000313" key="4">
    <source>
        <dbReference type="EMBL" id="TMQ47130.1"/>
    </source>
</evidence>
<dbReference type="PANTHER" id="PTHR42901:SF1">
    <property type="entry name" value="ALCOHOL DEHYDROGENASE"/>
    <property type="match status" value="1"/>
</dbReference>
<protein>
    <submittedName>
        <fullName evidence="4">SDR family NAD(P)-dependent oxidoreductase</fullName>
    </submittedName>
</protein>
<dbReference type="AlphaFoldDB" id="A0A538S6Y8"/>
<dbReference type="Pfam" id="PF00106">
    <property type="entry name" value="adh_short"/>
    <property type="match status" value="2"/>
</dbReference>